<evidence type="ECO:0000313" key="4">
    <source>
        <dbReference type="Proteomes" id="UP001279734"/>
    </source>
</evidence>
<dbReference type="PANTHER" id="PTHR36786:SF1">
    <property type="entry name" value="2-ISOPROPYLMALATE SYNTHASE"/>
    <property type="match status" value="1"/>
</dbReference>
<gene>
    <name evidence="3" type="ORF">Nepgr_023584</name>
</gene>
<organism evidence="3 4">
    <name type="scientific">Nepenthes gracilis</name>
    <name type="common">Slender pitcher plant</name>
    <dbReference type="NCBI Taxonomy" id="150966"/>
    <lineage>
        <taxon>Eukaryota</taxon>
        <taxon>Viridiplantae</taxon>
        <taxon>Streptophyta</taxon>
        <taxon>Embryophyta</taxon>
        <taxon>Tracheophyta</taxon>
        <taxon>Spermatophyta</taxon>
        <taxon>Magnoliopsida</taxon>
        <taxon>eudicotyledons</taxon>
        <taxon>Gunneridae</taxon>
        <taxon>Pentapetalae</taxon>
        <taxon>Caryophyllales</taxon>
        <taxon>Nepenthaceae</taxon>
        <taxon>Nepenthes</taxon>
    </lineage>
</organism>
<dbReference type="Proteomes" id="UP001279734">
    <property type="component" value="Unassembled WGS sequence"/>
</dbReference>
<dbReference type="EMBL" id="BSYO01000023">
    <property type="protein sequence ID" value="GMH21742.1"/>
    <property type="molecule type" value="Genomic_DNA"/>
</dbReference>
<dbReference type="InterPro" id="IPR056714">
    <property type="entry name" value="DUF7812"/>
</dbReference>
<keyword evidence="4" id="KW-1185">Reference proteome</keyword>
<dbReference type="AlphaFoldDB" id="A0AAD3T2T1"/>
<keyword evidence="1" id="KW-0732">Signal</keyword>
<accession>A0AAD3T2T1</accession>
<feature type="domain" description="DUF7812" evidence="2">
    <location>
        <begin position="136"/>
        <end position="617"/>
    </location>
</feature>
<comment type="caution">
    <text evidence="3">The sequence shown here is derived from an EMBL/GenBank/DDBJ whole genome shotgun (WGS) entry which is preliminary data.</text>
</comment>
<dbReference type="PANTHER" id="PTHR36786">
    <property type="entry name" value="2-ISOPROPYLMALATE SYNTHASE"/>
    <property type="match status" value="1"/>
</dbReference>
<sequence>MIVIVINLLFLNCCKSRLTRQVIMLETPSVDSSSSPSLQLLFKTLISAFQSSEELKPILRSLYCFLIHVSLDYESPNYVAKSACFDQSELNCEDAQILANMLFEELSKSLLLNLVDIGGQADSDFNMQSQQEELILLLRCCMVTVNLLVPDQILVEKSQVLLGILRKLCSPHIVNRKEKNAVRFETSVSSQAMHTNEGCTTSLSEDFNATLWFFEPYDSRMLFLRQMLEVFLDELLANRPLRKYIMMSEFVSHTRNMFMCWATDIGGILEVISAHFLVSVSGIQAFEGFIKNLILVHKQNRISPEVSLSAAVSLLMNPVMITAPSLVHAHVISLVSEVINTSITDEYTAATLRYVHFYLSSFEKSVILYHRHMSHLQIYDLSVDANGSFAKSPLQPSFELHIHSLTKNRISLVLTELDNLWDSHVCKIFTKPKASMMTTSIDYMKENINLLHESFRDETFSFLTFIVMRALSTETGDIVLQQNGLMSLQDICLLASILKLMSCSMLQAIHCMRRTRDSYHSKTSRVDSSLTEYDFIVGLIYSFGKYKIQLSIQELLVDAMEDHMSTHTGLKLMFVHFTGLLSLCLASGLDFVVKGCLSIMMVLMNLLVLEEGNLDFLGRVLSLRLKSHSPGVSLGSVTKYTTNYAVEESLGNIDKGYRQRISSRIVASKFEKIQMLYLSMGAQDKAAKASENDLILTDRTRHVIGMEEESQETCNGEVFLRCMVGEEEDDMEIHPEESIESSWNLVYSPQGGLDMSERKRKKIILPWLRDRERYRKWKHEKIAILRWEKKTASTWTWTKA</sequence>
<evidence type="ECO:0000313" key="3">
    <source>
        <dbReference type="EMBL" id="GMH21742.1"/>
    </source>
</evidence>
<feature type="signal peptide" evidence="1">
    <location>
        <begin position="1"/>
        <end position="16"/>
    </location>
</feature>
<reference evidence="3" key="1">
    <citation type="submission" date="2023-05" db="EMBL/GenBank/DDBJ databases">
        <title>Nepenthes gracilis genome sequencing.</title>
        <authorList>
            <person name="Fukushima K."/>
        </authorList>
    </citation>
    <scope>NUCLEOTIDE SEQUENCE</scope>
    <source>
        <strain evidence="3">SING2019-196</strain>
    </source>
</reference>
<proteinExistence type="predicted"/>
<dbReference type="Pfam" id="PF25104">
    <property type="entry name" value="DUF7812"/>
    <property type="match status" value="1"/>
</dbReference>
<evidence type="ECO:0000256" key="1">
    <source>
        <dbReference type="SAM" id="SignalP"/>
    </source>
</evidence>
<evidence type="ECO:0000259" key="2">
    <source>
        <dbReference type="Pfam" id="PF25104"/>
    </source>
</evidence>
<name>A0AAD3T2T1_NEPGR</name>
<protein>
    <recommendedName>
        <fullName evidence="2">DUF7812 domain-containing protein</fullName>
    </recommendedName>
</protein>
<feature type="chain" id="PRO_5042030299" description="DUF7812 domain-containing protein" evidence="1">
    <location>
        <begin position="17"/>
        <end position="800"/>
    </location>
</feature>